<accession>A0AAV7UJP5</accession>
<keyword evidence="2" id="KW-1185">Reference proteome</keyword>
<evidence type="ECO:0000313" key="1">
    <source>
        <dbReference type="EMBL" id="KAJ1189262.1"/>
    </source>
</evidence>
<comment type="caution">
    <text evidence="1">The sequence shown here is derived from an EMBL/GenBank/DDBJ whole genome shotgun (WGS) entry which is preliminary data.</text>
</comment>
<dbReference type="EMBL" id="JANPWB010000005">
    <property type="protein sequence ID" value="KAJ1189262.1"/>
    <property type="molecule type" value="Genomic_DNA"/>
</dbReference>
<proteinExistence type="predicted"/>
<reference evidence="1" key="1">
    <citation type="journal article" date="2022" name="bioRxiv">
        <title>Sequencing and chromosome-scale assembly of the giantPleurodeles waltlgenome.</title>
        <authorList>
            <person name="Brown T."/>
            <person name="Elewa A."/>
            <person name="Iarovenko S."/>
            <person name="Subramanian E."/>
            <person name="Araus A.J."/>
            <person name="Petzold A."/>
            <person name="Susuki M."/>
            <person name="Suzuki K.-i.T."/>
            <person name="Hayashi T."/>
            <person name="Toyoda A."/>
            <person name="Oliveira C."/>
            <person name="Osipova E."/>
            <person name="Leigh N.D."/>
            <person name="Simon A."/>
            <person name="Yun M.H."/>
        </authorList>
    </citation>
    <scope>NUCLEOTIDE SEQUENCE</scope>
    <source>
        <strain evidence="1">20211129_DDA</strain>
        <tissue evidence="1">Liver</tissue>
    </source>
</reference>
<sequence>MRGPESGYVMRCQFRSNLQLFFMEKHASELIQLELLLMTEEMERIWSFFESLKVKTEDNLGNHVSGSYPECYLKAQPDVVQQMSYKRVERWEKHESTLEWSALLEDLATVHKRAKETLFNQHLEEIKNMGLKKEQVMPNTDISSLKEITTGIISLTEDLKKVYCQEQVPFEKVLIEENKDQRDEIVQVEAFKLVKQEHLKHIRAFRIMDIYSKLQCHGLPEDALKNTNNLPQCTTAEEVARAVSQRTEEKQIRMVAEFLQKYQKPSSSKGNPTEALLAEPTAIEPRLKMELRAETEEVGDLKAGEQSSLLQILEISAETASLFVDLHQSVKLVQLKEHQLQDIARVLKESCRDKTYIQQFVDEANCLANELREFREQSLRMMKENLIGIAEDKRRRAKIKRSLYKNCKVHALSLYLIEKIKRTLLGAEDERQKEMLETVQLKQCELERSYKHQISEERLKLQDQLERGELSGAMKKKLIKEHDETVAFLKKTFRHEVENVKKKLVYEKKKKEREEERNLSPTRSSFILEKDQQIEQRVLSLLTESKYSCA</sequence>
<dbReference type="Proteomes" id="UP001066276">
    <property type="component" value="Chromosome 3_1"/>
</dbReference>
<evidence type="ECO:0000313" key="2">
    <source>
        <dbReference type="Proteomes" id="UP001066276"/>
    </source>
</evidence>
<name>A0AAV7UJP5_PLEWA</name>
<protein>
    <recommendedName>
        <fullName evidence="3">Coiled-coil domain-containing protein 178</fullName>
    </recommendedName>
</protein>
<evidence type="ECO:0008006" key="3">
    <source>
        <dbReference type="Google" id="ProtNLM"/>
    </source>
</evidence>
<dbReference type="AlphaFoldDB" id="A0AAV7UJP5"/>
<organism evidence="1 2">
    <name type="scientific">Pleurodeles waltl</name>
    <name type="common">Iberian ribbed newt</name>
    <dbReference type="NCBI Taxonomy" id="8319"/>
    <lineage>
        <taxon>Eukaryota</taxon>
        <taxon>Metazoa</taxon>
        <taxon>Chordata</taxon>
        <taxon>Craniata</taxon>
        <taxon>Vertebrata</taxon>
        <taxon>Euteleostomi</taxon>
        <taxon>Amphibia</taxon>
        <taxon>Batrachia</taxon>
        <taxon>Caudata</taxon>
        <taxon>Salamandroidea</taxon>
        <taxon>Salamandridae</taxon>
        <taxon>Pleurodelinae</taxon>
        <taxon>Pleurodeles</taxon>
    </lineage>
</organism>
<gene>
    <name evidence="1" type="ORF">NDU88_006012</name>
</gene>